<name>A0A4Y2PKB2_ARAVE</name>
<protein>
    <submittedName>
        <fullName evidence="1">Uncharacterized protein</fullName>
    </submittedName>
</protein>
<keyword evidence="2" id="KW-1185">Reference proteome</keyword>
<sequence>MIHDKNGANERHLIESGAIPETCVSDAHAQRVARHSPPLDKPSAHTCTHDALYTMYEENIVYWLELLTGIFWGKKNLETLMSIRRQLDLSECNNISHVLF</sequence>
<evidence type="ECO:0000313" key="1">
    <source>
        <dbReference type="EMBL" id="GBN51373.1"/>
    </source>
</evidence>
<reference evidence="1 2" key="1">
    <citation type="journal article" date="2019" name="Sci. Rep.">
        <title>Orb-weaving spider Araneus ventricosus genome elucidates the spidroin gene catalogue.</title>
        <authorList>
            <person name="Kono N."/>
            <person name="Nakamura H."/>
            <person name="Ohtoshi R."/>
            <person name="Moran D.A.P."/>
            <person name="Shinohara A."/>
            <person name="Yoshida Y."/>
            <person name="Fujiwara M."/>
            <person name="Mori M."/>
            <person name="Tomita M."/>
            <person name="Arakawa K."/>
        </authorList>
    </citation>
    <scope>NUCLEOTIDE SEQUENCE [LARGE SCALE GENOMIC DNA]</scope>
</reference>
<proteinExistence type="predicted"/>
<evidence type="ECO:0000313" key="2">
    <source>
        <dbReference type="Proteomes" id="UP000499080"/>
    </source>
</evidence>
<dbReference type="AlphaFoldDB" id="A0A4Y2PKB2"/>
<dbReference type="Proteomes" id="UP000499080">
    <property type="component" value="Unassembled WGS sequence"/>
</dbReference>
<accession>A0A4Y2PKB2</accession>
<gene>
    <name evidence="1" type="ORF">AVEN_251532_1</name>
</gene>
<comment type="caution">
    <text evidence="1">The sequence shown here is derived from an EMBL/GenBank/DDBJ whole genome shotgun (WGS) entry which is preliminary data.</text>
</comment>
<dbReference type="EMBL" id="BGPR01011447">
    <property type="protein sequence ID" value="GBN51373.1"/>
    <property type="molecule type" value="Genomic_DNA"/>
</dbReference>
<organism evidence="1 2">
    <name type="scientific">Araneus ventricosus</name>
    <name type="common">Orbweaver spider</name>
    <name type="synonym">Epeira ventricosa</name>
    <dbReference type="NCBI Taxonomy" id="182803"/>
    <lineage>
        <taxon>Eukaryota</taxon>
        <taxon>Metazoa</taxon>
        <taxon>Ecdysozoa</taxon>
        <taxon>Arthropoda</taxon>
        <taxon>Chelicerata</taxon>
        <taxon>Arachnida</taxon>
        <taxon>Araneae</taxon>
        <taxon>Araneomorphae</taxon>
        <taxon>Entelegynae</taxon>
        <taxon>Araneoidea</taxon>
        <taxon>Araneidae</taxon>
        <taxon>Araneus</taxon>
    </lineage>
</organism>